<dbReference type="AlphaFoldDB" id="A0A381YJV4"/>
<accession>A0A381YJV4</accession>
<protein>
    <submittedName>
        <fullName evidence="1">Uncharacterized protein</fullName>
    </submittedName>
</protein>
<dbReference type="EMBL" id="UINC01018330">
    <property type="protein sequence ID" value="SVA76902.1"/>
    <property type="molecule type" value="Genomic_DNA"/>
</dbReference>
<organism evidence="1">
    <name type="scientific">marine metagenome</name>
    <dbReference type="NCBI Taxonomy" id="408172"/>
    <lineage>
        <taxon>unclassified sequences</taxon>
        <taxon>metagenomes</taxon>
        <taxon>ecological metagenomes</taxon>
    </lineage>
</organism>
<proteinExistence type="predicted"/>
<evidence type="ECO:0000313" key="1">
    <source>
        <dbReference type="EMBL" id="SVA76902.1"/>
    </source>
</evidence>
<sequence length="62" mass="6701">VTKETSACLKAEVKAKLPIPPKIPTAANIPRSNKEVGIIHPPNGIVNNEAIKAKIVKYKAMR</sequence>
<feature type="non-terminal residue" evidence="1">
    <location>
        <position position="1"/>
    </location>
</feature>
<gene>
    <name evidence="1" type="ORF">METZ01_LOCUS129756</name>
</gene>
<name>A0A381YJV4_9ZZZZ</name>
<reference evidence="1" key="1">
    <citation type="submission" date="2018-05" db="EMBL/GenBank/DDBJ databases">
        <authorList>
            <person name="Lanie J.A."/>
            <person name="Ng W.-L."/>
            <person name="Kazmierczak K.M."/>
            <person name="Andrzejewski T.M."/>
            <person name="Davidsen T.M."/>
            <person name="Wayne K.J."/>
            <person name="Tettelin H."/>
            <person name="Glass J.I."/>
            <person name="Rusch D."/>
            <person name="Podicherti R."/>
            <person name="Tsui H.-C.T."/>
            <person name="Winkler M.E."/>
        </authorList>
    </citation>
    <scope>NUCLEOTIDE SEQUENCE</scope>
</reference>